<feature type="region of interest" description="Disordered" evidence="1">
    <location>
        <begin position="22"/>
        <end position="50"/>
    </location>
</feature>
<organism evidence="2 3">
    <name type="scientific">Prunus dulcis</name>
    <name type="common">Almond</name>
    <name type="synonym">Amygdalus dulcis</name>
    <dbReference type="NCBI Taxonomy" id="3755"/>
    <lineage>
        <taxon>Eukaryota</taxon>
        <taxon>Viridiplantae</taxon>
        <taxon>Streptophyta</taxon>
        <taxon>Embryophyta</taxon>
        <taxon>Tracheophyta</taxon>
        <taxon>Spermatophyta</taxon>
        <taxon>Magnoliopsida</taxon>
        <taxon>eudicotyledons</taxon>
        <taxon>Gunneridae</taxon>
        <taxon>Pentapetalae</taxon>
        <taxon>rosids</taxon>
        <taxon>fabids</taxon>
        <taxon>Rosales</taxon>
        <taxon>Rosaceae</taxon>
        <taxon>Amygdaloideae</taxon>
        <taxon>Amygdaleae</taxon>
        <taxon>Prunus</taxon>
    </lineage>
</organism>
<feature type="compositionally biased region" description="Acidic residues" evidence="1">
    <location>
        <begin position="166"/>
        <end position="179"/>
    </location>
</feature>
<dbReference type="AlphaFoldDB" id="A0AAD4V6R7"/>
<keyword evidence="3" id="KW-1185">Reference proteome</keyword>
<dbReference type="Proteomes" id="UP001054821">
    <property type="component" value="Chromosome 7"/>
</dbReference>
<protein>
    <submittedName>
        <fullName evidence="2">Uncharacterized protein</fullName>
    </submittedName>
</protein>
<evidence type="ECO:0000313" key="2">
    <source>
        <dbReference type="EMBL" id="KAI5318874.1"/>
    </source>
</evidence>
<name>A0AAD4V6R7_PRUDU</name>
<evidence type="ECO:0000313" key="3">
    <source>
        <dbReference type="Proteomes" id="UP001054821"/>
    </source>
</evidence>
<proteinExistence type="predicted"/>
<accession>A0AAD4V6R7</accession>
<sequence length="179" mass="19290">MLQQLVLDGVISDHNPVVLRTQRDKSGAPNVEMVPARDKSPDLPPHPAVHLQQQKNRPGILVLVQRQGIVRRDGDFGAVDERRPDVDVLVTLVHRRDERGEGDLLVTVCRVDVEPVVVDADLVVGVAGGDGDLEAGGEDVGYGVVEVEDGDVLEDEAGFGGLEDGPHDEDGDEQDEVED</sequence>
<evidence type="ECO:0000256" key="1">
    <source>
        <dbReference type="SAM" id="MobiDB-lite"/>
    </source>
</evidence>
<gene>
    <name evidence="2" type="ORF">L3X38_038582</name>
</gene>
<feature type="region of interest" description="Disordered" evidence="1">
    <location>
        <begin position="155"/>
        <end position="179"/>
    </location>
</feature>
<reference evidence="2 3" key="1">
    <citation type="journal article" date="2022" name="G3 (Bethesda)">
        <title>Whole-genome sequence and methylome profiling of the almond [Prunus dulcis (Mill.) D.A. Webb] cultivar 'Nonpareil'.</title>
        <authorList>
            <person name="D'Amico-Willman K.M."/>
            <person name="Ouma W.Z."/>
            <person name="Meulia T."/>
            <person name="Sideli G.M."/>
            <person name="Gradziel T.M."/>
            <person name="Fresnedo-Ramirez J."/>
        </authorList>
    </citation>
    <scope>NUCLEOTIDE SEQUENCE [LARGE SCALE GENOMIC DNA]</scope>
    <source>
        <strain evidence="2">Clone GOH B32 T37-40</strain>
    </source>
</reference>
<comment type="caution">
    <text evidence="2">The sequence shown here is derived from an EMBL/GenBank/DDBJ whole genome shotgun (WGS) entry which is preliminary data.</text>
</comment>
<dbReference type="EMBL" id="JAJFAZ020000007">
    <property type="protein sequence ID" value="KAI5318874.1"/>
    <property type="molecule type" value="Genomic_DNA"/>
</dbReference>